<dbReference type="OrthoDB" id="9810913at2"/>
<organism evidence="4 5">
    <name type="scientific">Syntrophaceticus schinkii</name>
    <dbReference type="NCBI Taxonomy" id="499207"/>
    <lineage>
        <taxon>Bacteria</taxon>
        <taxon>Bacillati</taxon>
        <taxon>Bacillota</taxon>
        <taxon>Clostridia</taxon>
        <taxon>Thermoanaerobacterales</taxon>
        <taxon>Thermoanaerobacterales Family III. Incertae Sedis</taxon>
        <taxon>Syntrophaceticus</taxon>
    </lineage>
</organism>
<proteinExistence type="inferred from homology"/>
<evidence type="ECO:0008006" key="6">
    <source>
        <dbReference type="Google" id="ProtNLM"/>
    </source>
</evidence>
<evidence type="ECO:0000313" key="5">
    <source>
        <dbReference type="Proteomes" id="UP000046155"/>
    </source>
</evidence>
<dbReference type="AlphaFoldDB" id="A0A0B7MCG8"/>
<keyword evidence="2 3" id="KW-0663">Pyridoxal phosphate</keyword>
<feature type="modified residue" description="N6-(pyridoxal phosphate)lysine" evidence="2">
    <location>
        <position position="184"/>
    </location>
</feature>
<comment type="similarity">
    <text evidence="3">Belongs to the DegT/DnrJ/EryC1 family.</text>
</comment>
<evidence type="ECO:0000256" key="3">
    <source>
        <dbReference type="RuleBase" id="RU004508"/>
    </source>
</evidence>
<name>A0A0B7MCG8_9FIRM</name>
<gene>
    <name evidence="4" type="ORF">SSCH_1200011</name>
</gene>
<evidence type="ECO:0000256" key="2">
    <source>
        <dbReference type="PIRSR" id="PIRSR000390-2"/>
    </source>
</evidence>
<dbReference type="Pfam" id="PF01041">
    <property type="entry name" value="DegT_DnrJ_EryC1"/>
    <property type="match status" value="1"/>
</dbReference>
<accession>A0A0B7MCG8</accession>
<keyword evidence="5" id="KW-1185">Reference proteome</keyword>
<evidence type="ECO:0000256" key="1">
    <source>
        <dbReference type="PIRSR" id="PIRSR000390-1"/>
    </source>
</evidence>
<dbReference type="InterPro" id="IPR015422">
    <property type="entry name" value="PyrdxlP-dep_Trfase_small"/>
</dbReference>
<evidence type="ECO:0000313" key="4">
    <source>
        <dbReference type="EMBL" id="CEO87735.1"/>
    </source>
</evidence>
<dbReference type="Gene3D" id="3.90.1150.10">
    <property type="entry name" value="Aspartate Aminotransferase, domain 1"/>
    <property type="match status" value="1"/>
</dbReference>
<dbReference type="GO" id="GO:0000271">
    <property type="term" value="P:polysaccharide biosynthetic process"/>
    <property type="evidence" value="ECO:0007669"/>
    <property type="project" value="TreeGrafter"/>
</dbReference>
<feature type="active site" description="Proton acceptor" evidence="1">
    <location>
        <position position="184"/>
    </location>
</feature>
<dbReference type="InterPro" id="IPR015421">
    <property type="entry name" value="PyrdxlP-dep_Trfase_major"/>
</dbReference>
<dbReference type="InterPro" id="IPR000653">
    <property type="entry name" value="DegT/StrS_aminotransferase"/>
</dbReference>
<dbReference type="PANTHER" id="PTHR30244:SF34">
    <property type="entry name" value="DTDP-4-AMINO-4,6-DIDEOXYGALACTOSE TRANSAMINASE"/>
    <property type="match status" value="1"/>
</dbReference>
<dbReference type="GO" id="GO:0030170">
    <property type="term" value="F:pyridoxal phosphate binding"/>
    <property type="evidence" value="ECO:0007669"/>
    <property type="project" value="TreeGrafter"/>
</dbReference>
<dbReference type="CDD" id="cd00616">
    <property type="entry name" value="AHBA_syn"/>
    <property type="match status" value="1"/>
</dbReference>
<dbReference type="Proteomes" id="UP000046155">
    <property type="component" value="Unassembled WGS sequence"/>
</dbReference>
<dbReference type="GO" id="GO:0008483">
    <property type="term" value="F:transaminase activity"/>
    <property type="evidence" value="ECO:0007669"/>
    <property type="project" value="TreeGrafter"/>
</dbReference>
<dbReference type="Gene3D" id="3.40.640.10">
    <property type="entry name" value="Type I PLP-dependent aspartate aminotransferase-like (Major domain)"/>
    <property type="match status" value="1"/>
</dbReference>
<sequence>MRTTFLPFSPPYISREEIDEVVDTLSSDWITTGPKTKRFETEFATFLGAESALALNSCTAGLHLALVVLGIGSGDEVITTPMTFCSTVNVIEHVGAEPVLVDVEPDTLNISPSLIEKAVTPKTRAIMPVHYTGHPCKMDVIIKIAREHRLFVIEDAAHALPAQYEGKAVGTIGDLTAFSFYATKNLTTAEGGMLTGKRELIEKARALSLHGMNRDAWKRYDKGGSWYYEIDAPGFKYNMTDIQASLGLQQLKKLDRFQERRHEIVKRYNEAFSGCPCLETPANLPSVKHAWHLYTLRLNLKTLKINRDQFIEEMKERNIGTSVHFIPIHLHPYYCIKYCYRPEDFPVAYSNFLRLISLPLYPRMSDQDVDDVIEAVLSVVKSYRR</sequence>
<dbReference type="SUPFAM" id="SSF53383">
    <property type="entry name" value="PLP-dependent transferases"/>
    <property type="match status" value="1"/>
</dbReference>
<dbReference type="PANTHER" id="PTHR30244">
    <property type="entry name" value="TRANSAMINASE"/>
    <property type="match status" value="1"/>
</dbReference>
<dbReference type="PIRSF" id="PIRSF000390">
    <property type="entry name" value="PLP_StrS"/>
    <property type="match status" value="1"/>
</dbReference>
<protein>
    <recommendedName>
        <fullName evidence="6">UDP-4-amino-4, 6-dideoxy-N-acetyl-beta-L-altrosamine transaminase</fullName>
    </recommendedName>
</protein>
<dbReference type="InterPro" id="IPR015424">
    <property type="entry name" value="PyrdxlP-dep_Trfase"/>
</dbReference>
<reference evidence="5" key="1">
    <citation type="submission" date="2015-01" db="EMBL/GenBank/DDBJ databases">
        <authorList>
            <person name="Manzoor Shahid"/>
            <person name="Zubair Saima"/>
        </authorList>
    </citation>
    <scope>NUCLEOTIDE SEQUENCE [LARGE SCALE GENOMIC DNA]</scope>
    <source>
        <strain evidence="5">Sp3</strain>
    </source>
</reference>
<dbReference type="EMBL" id="CDRZ01000025">
    <property type="protein sequence ID" value="CEO87735.1"/>
    <property type="molecule type" value="Genomic_DNA"/>
</dbReference>